<dbReference type="Pfam" id="PF00705">
    <property type="entry name" value="PCNA_N"/>
    <property type="match status" value="1"/>
</dbReference>
<comment type="function">
    <text evidence="3">Sliding clamp subunit that acts as a moving platform for DNA processing. Responsible for tethering the catalytic subunit of DNA polymerase and other proteins to DNA during high-speed replication.</text>
</comment>
<dbReference type="InterPro" id="IPR046938">
    <property type="entry name" value="DNA_clamp_sf"/>
</dbReference>
<evidence type="ECO:0000256" key="2">
    <source>
        <dbReference type="ARBA" id="ARBA00023125"/>
    </source>
</evidence>
<evidence type="ECO:0000256" key="1">
    <source>
        <dbReference type="ARBA" id="ARBA00022705"/>
    </source>
</evidence>
<comment type="subunit">
    <text evidence="3">Homotrimer. The subunits circularize to form a toroid; DNA passes through its center. Replication factor C (RFC) is required to load the toroid on the DNA.</text>
</comment>
<dbReference type="GO" id="GO:0006272">
    <property type="term" value="P:leading strand elongation"/>
    <property type="evidence" value="ECO:0007669"/>
    <property type="project" value="TreeGrafter"/>
</dbReference>
<keyword evidence="1 3" id="KW-0235">DNA replication</keyword>
<dbReference type="GO" id="GO:0030337">
    <property type="term" value="F:DNA polymerase processivity factor activity"/>
    <property type="evidence" value="ECO:0007669"/>
    <property type="project" value="UniProtKB-UniRule"/>
</dbReference>
<evidence type="ECO:0000313" key="5">
    <source>
        <dbReference type="EMBL" id="PXF21695.1"/>
    </source>
</evidence>
<comment type="caution">
    <text evidence="5">The sequence shown here is derived from an EMBL/GenBank/DDBJ whole genome shotgun (WGS) entry which is preliminary data.</text>
</comment>
<dbReference type="GO" id="GO:0003677">
    <property type="term" value="F:DNA binding"/>
    <property type="evidence" value="ECO:0007669"/>
    <property type="project" value="UniProtKB-UniRule"/>
</dbReference>
<dbReference type="HAMAP" id="MF_00317">
    <property type="entry name" value="DNApol_clamp_arch"/>
    <property type="match status" value="1"/>
</dbReference>
<accession>A0A2V3HRN5</accession>
<comment type="similarity">
    <text evidence="3">Belongs to the PCNA family.</text>
</comment>
<proteinExistence type="inferred from homology"/>
<protein>
    <recommendedName>
        <fullName evidence="3">DNA polymerase sliding clamp</fullName>
    </recommendedName>
    <alternativeName>
        <fullName evidence="3">Proliferating cell nuclear antigen homolog</fullName>
        <shortName evidence="3">PCNA</shortName>
    </alternativeName>
</protein>
<gene>
    <name evidence="3" type="primary">pcn</name>
    <name evidence="5" type="ORF">CXX69_03570</name>
</gene>
<evidence type="ECO:0000259" key="4">
    <source>
        <dbReference type="Pfam" id="PF00705"/>
    </source>
</evidence>
<name>A0A2V3HRN5_9ARCH</name>
<dbReference type="Gene3D" id="3.70.10.10">
    <property type="match status" value="1"/>
</dbReference>
<dbReference type="EMBL" id="PSPG01000006">
    <property type="protein sequence ID" value="PXF21695.1"/>
    <property type="molecule type" value="Genomic_DNA"/>
</dbReference>
<dbReference type="CDD" id="cd00577">
    <property type="entry name" value="PCNA"/>
    <property type="match status" value="1"/>
</dbReference>
<dbReference type="InterPro" id="IPR022648">
    <property type="entry name" value="Pr_cel_nuc_antig_N"/>
</dbReference>
<dbReference type="PRINTS" id="PR00339">
    <property type="entry name" value="PCNACYCLIN"/>
</dbReference>
<dbReference type="SUPFAM" id="SSF55979">
    <property type="entry name" value="DNA clamp"/>
    <property type="match status" value="2"/>
</dbReference>
<organism evidence="5 6">
    <name type="scientific">Candidatus Thalassarchaeum betae</name>
    <dbReference type="NCBI Taxonomy" id="2599289"/>
    <lineage>
        <taxon>Archaea</taxon>
        <taxon>Methanobacteriati</taxon>
        <taxon>Thermoplasmatota</taxon>
        <taxon>Candidatus Poseidoniia</taxon>
        <taxon>Candidatus Poseidoniales</taxon>
        <taxon>Candidatus Thalassarchaeaceae</taxon>
        <taxon>Candidatus Thalassarchaeum</taxon>
    </lineage>
</organism>
<evidence type="ECO:0000313" key="6">
    <source>
        <dbReference type="Proteomes" id="UP000248161"/>
    </source>
</evidence>
<dbReference type="GO" id="GO:0006275">
    <property type="term" value="P:regulation of DNA replication"/>
    <property type="evidence" value="ECO:0007669"/>
    <property type="project" value="UniProtKB-UniRule"/>
</dbReference>
<dbReference type="PANTHER" id="PTHR11352">
    <property type="entry name" value="PROLIFERATING CELL NUCLEAR ANTIGEN"/>
    <property type="match status" value="1"/>
</dbReference>
<sequence length="264" mass="28799">MKDPQVSGATYRGESVLRVTANTQLMREIIELLSVLTDEAKMSWGEKGLSIKVVDGSHVALLSATISDACFETYEVEPVEIGLELGKLRDLMTLAGPSDLVEIDYDDAVGAVNLRVGAVHRILRGLDTGALQDPKLPQLDFNCSATIGAEKLSRALRAARFVGELVELSLDSKELRVSVTVEAGEGVNVRFEAGELSELKCAAPTQSTYSLQFLEPLTRKLADRGFAQDVQIQFQDKYPLCLSWSSNDGGANWTYFLAPRVSNE</sequence>
<dbReference type="AlphaFoldDB" id="A0A2V3HRN5"/>
<dbReference type="Proteomes" id="UP000248161">
    <property type="component" value="Unassembled WGS sequence"/>
</dbReference>
<evidence type="ECO:0000256" key="3">
    <source>
        <dbReference type="HAMAP-Rule" id="MF_00317"/>
    </source>
</evidence>
<reference evidence="5 6" key="1">
    <citation type="journal article" date="2015" name="Nat. Commun.">
        <title>Genomic and transcriptomic evidence for scavenging of diverse organic compounds by widespread deep-sea archaea.</title>
        <authorList>
            <person name="Li M."/>
            <person name="Baker B.J."/>
            <person name="Anantharaman K."/>
            <person name="Jain S."/>
            <person name="Breier J.A."/>
            <person name="Dick G.J."/>
        </authorList>
    </citation>
    <scope>NUCLEOTIDE SEQUENCE [LARGE SCALE GENOMIC DNA]</scope>
    <source>
        <strain evidence="5">Cayman_51_deep</strain>
    </source>
</reference>
<keyword evidence="2 3" id="KW-0238">DNA-binding</keyword>
<feature type="domain" description="Proliferating cell nuclear antigen PCNA N-terminal" evidence="4">
    <location>
        <begin position="22"/>
        <end position="114"/>
    </location>
</feature>
<dbReference type="InterPro" id="IPR000730">
    <property type="entry name" value="Pr_cel_nuc_antig"/>
</dbReference>
<dbReference type="PANTHER" id="PTHR11352:SF0">
    <property type="entry name" value="PROLIFERATING CELL NUCLEAR ANTIGEN"/>
    <property type="match status" value="1"/>
</dbReference>